<sequence>MSRRGTNLTADRGEDMTLNGMMLEHAVKYECIHAQLFTSSRLKGKSKTALKFLETLMRSSSFFKSLKSKHELLQSQFTVVKSLENRCSLISCPLLLAIIAVKRPILSLTDDPAIFSTGPRLDTSFLADSHRSRRTRPPSLTKLSIRPCKQLVVATNHWLTTPHPSSLPNN</sequence>
<dbReference type="AlphaFoldDB" id="A0AAN9LPP1"/>
<evidence type="ECO:0000313" key="1">
    <source>
        <dbReference type="EMBL" id="KAK7338049.1"/>
    </source>
</evidence>
<evidence type="ECO:0000313" key="2">
    <source>
        <dbReference type="Proteomes" id="UP001367508"/>
    </source>
</evidence>
<reference evidence="1 2" key="1">
    <citation type="submission" date="2024-01" db="EMBL/GenBank/DDBJ databases">
        <title>The genomes of 5 underutilized Papilionoideae crops provide insights into root nodulation and disease resistanc.</title>
        <authorList>
            <person name="Jiang F."/>
        </authorList>
    </citation>
    <scope>NUCLEOTIDE SEQUENCE [LARGE SCALE GENOMIC DNA]</scope>
    <source>
        <strain evidence="1">LVBAO_FW01</strain>
        <tissue evidence="1">Leaves</tissue>
    </source>
</reference>
<protein>
    <submittedName>
        <fullName evidence="1">Uncharacterized protein</fullName>
    </submittedName>
</protein>
<name>A0AAN9LPP1_CANGL</name>
<accession>A0AAN9LPP1</accession>
<comment type="caution">
    <text evidence="1">The sequence shown here is derived from an EMBL/GenBank/DDBJ whole genome shotgun (WGS) entry which is preliminary data.</text>
</comment>
<proteinExistence type="predicted"/>
<dbReference type="EMBL" id="JAYMYQ010000004">
    <property type="protein sequence ID" value="KAK7338049.1"/>
    <property type="molecule type" value="Genomic_DNA"/>
</dbReference>
<keyword evidence="2" id="KW-1185">Reference proteome</keyword>
<organism evidence="1 2">
    <name type="scientific">Canavalia gladiata</name>
    <name type="common">Sword bean</name>
    <name type="synonym">Dolichos gladiatus</name>
    <dbReference type="NCBI Taxonomy" id="3824"/>
    <lineage>
        <taxon>Eukaryota</taxon>
        <taxon>Viridiplantae</taxon>
        <taxon>Streptophyta</taxon>
        <taxon>Embryophyta</taxon>
        <taxon>Tracheophyta</taxon>
        <taxon>Spermatophyta</taxon>
        <taxon>Magnoliopsida</taxon>
        <taxon>eudicotyledons</taxon>
        <taxon>Gunneridae</taxon>
        <taxon>Pentapetalae</taxon>
        <taxon>rosids</taxon>
        <taxon>fabids</taxon>
        <taxon>Fabales</taxon>
        <taxon>Fabaceae</taxon>
        <taxon>Papilionoideae</taxon>
        <taxon>50 kb inversion clade</taxon>
        <taxon>NPAAA clade</taxon>
        <taxon>indigoferoid/millettioid clade</taxon>
        <taxon>Phaseoleae</taxon>
        <taxon>Canavalia</taxon>
    </lineage>
</organism>
<dbReference type="Proteomes" id="UP001367508">
    <property type="component" value="Unassembled WGS sequence"/>
</dbReference>
<gene>
    <name evidence="1" type="ORF">VNO77_18646</name>
</gene>